<evidence type="ECO:0000313" key="1">
    <source>
        <dbReference type="EMBL" id="JAA64853.1"/>
    </source>
</evidence>
<reference evidence="1" key="2">
    <citation type="journal article" date="2015" name="J. Proteomics">
        <title>Sexual differences in the sialomes of the zebra tick, Rhipicephalus pulchellus.</title>
        <authorList>
            <person name="Tan A.W."/>
            <person name="Francischetti I.M."/>
            <person name="Slovak M."/>
            <person name="Kini R.M."/>
            <person name="Ribeiro J.M."/>
        </authorList>
    </citation>
    <scope>NUCLEOTIDE SEQUENCE</scope>
    <source>
        <tissue evidence="1">Salivary gland</tissue>
    </source>
</reference>
<name>L7MMP0_RHIPC</name>
<organism evidence="1">
    <name type="scientific">Rhipicephalus pulchellus</name>
    <name type="common">Yellow backed tick</name>
    <name type="synonym">Dermacentor pulchellus</name>
    <dbReference type="NCBI Taxonomy" id="72859"/>
    <lineage>
        <taxon>Eukaryota</taxon>
        <taxon>Metazoa</taxon>
        <taxon>Ecdysozoa</taxon>
        <taxon>Arthropoda</taxon>
        <taxon>Chelicerata</taxon>
        <taxon>Arachnida</taxon>
        <taxon>Acari</taxon>
        <taxon>Parasitiformes</taxon>
        <taxon>Ixodida</taxon>
        <taxon>Ixodoidea</taxon>
        <taxon>Ixodidae</taxon>
        <taxon>Rhipicephalinae</taxon>
        <taxon>Rhipicephalus</taxon>
        <taxon>Rhipicephalus</taxon>
    </lineage>
</organism>
<proteinExistence type="evidence at transcript level"/>
<dbReference type="AlphaFoldDB" id="L7MMP0"/>
<dbReference type="EMBL" id="GACK01000181">
    <property type="protein sequence ID" value="JAA64853.1"/>
    <property type="molecule type" value="mRNA"/>
</dbReference>
<protein>
    <recommendedName>
        <fullName evidence="2">Tick transposon</fullName>
    </recommendedName>
</protein>
<feature type="non-terminal residue" evidence="1">
    <location>
        <position position="147"/>
    </location>
</feature>
<evidence type="ECO:0008006" key="2">
    <source>
        <dbReference type="Google" id="ProtNLM"/>
    </source>
</evidence>
<accession>L7MMP0</accession>
<reference evidence="1" key="1">
    <citation type="submission" date="2012-11" db="EMBL/GenBank/DDBJ databases">
        <authorList>
            <person name="Lucero-Rivera Y.E."/>
            <person name="Tovar-Ramirez D."/>
        </authorList>
    </citation>
    <scope>NUCLEOTIDE SEQUENCE</scope>
    <source>
        <tissue evidence="1">Salivary gland</tissue>
    </source>
</reference>
<sequence length="147" mass="16597">MLSNKEGGFVVMTSGTYAEKASEAVTNNFNRVQDVDPEKVNKQALKRCEDLKLGKVSVSIKKSQHSCLVVFFSTKTHKPERPFRVIVSERGTWQHCMGLFLQQSLALLSVDDPFFVRKAQDVSTFLETKQPKAVSAFSIDLKDLYYS</sequence>